<dbReference type="FunFam" id="3.40.1160.10:FF:000007">
    <property type="entry name" value="Carbamate kinase"/>
    <property type="match status" value="1"/>
</dbReference>
<comment type="similarity">
    <text evidence="2 9">Belongs to the carbamate kinase family.</text>
</comment>
<evidence type="ECO:0000259" key="10">
    <source>
        <dbReference type="Pfam" id="PF00696"/>
    </source>
</evidence>
<reference evidence="11" key="1">
    <citation type="submission" date="2021-06" db="EMBL/GenBank/DDBJ databases">
        <title>Description of novel taxa of the family Lachnospiraceae.</title>
        <authorList>
            <person name="Chaplin A.V."/>
            <person name="Sokolova S.R."/>
            <person name="Pikina A.P."/>
            <person name="Korzhanova M."/>
            <person name="Belova V."/>
            <person name="Korostin D."/>
            <person name="Efimov B.A."/>
        </authorList>
    </citation>
    <scope>NUCLEOTIDE SEQUENCE</scope>
    <source>
        <strain evidence="11">ASD5720</strain>
    </source>
</reference>
<evidence type="ECO:0000313" key="11">
    <source>
        <dbReference type="EMBL" id="MBU9737023.1"/>
    </source>
</evidence>
<comment type="pathway">
    <text evidence="1">Metabolic intermediate metabolism; carbamoyl phosphate degradation; CO(2) and NH(3) from carbamoyl phosphate: step 1/1.</text>
</comment>
<evidence type="ECO:0000256" key="2">
    <source>
        <dbReference type="ARBA" id="ARBA00011066"/>
    </source>
</evidence>
<dbReference type="NCBIfam" id="TIGR00746">
    <property type="entry name" value="arcC"/>
    <property type="match status" value="1"/>
</dbReference>
<dbReference type="GO" id="GO:0019546">
    <property type="term" value="P:L-arginine deiminase pathway"/>
    <property type="evidence" value="ECO:0007669"/>
    <property type="project" value="TreeGrafter"/>
</dbReference>
<proteinExistence type="inferred from homology"/>
<keyword evidence="5 9" id="KW-0808">Transferase</keyword>
<dbReference type="GO" id="GO:0005829">
    <property type="term" value="C:cytosol"/>
    <property type="evidence" value="ECO:0007669"/>
    <property type="project" value="TreeGrafter"/>
</dbReference>
<keyword evidence="4" id="KW-0056">Arginine metabolism</keyword>
<dbReference type="InterPro" id="IPR036393">
    <property type="entry name" value="AceGlu_kinase-like_sf"/>
</dbReference>
<gene>
    <name evidence="11" type="primary">arcC</name>
    <name evidence="11" type="ORF">KTH89_10765</name>
</gene>
<dbReference type="GO" id="GO:0008804">
    <property type="term" value="F:carbamate kinase activity"/>
    <property type="evidence" value="ECO:0007669"/>
    <property type="project" value="UniProtKB-UniRule"/>
</dbReference>
<evidence type="ECO:0000256" key="7">
    <source>
        <dbReference type="ARBA" id="ARBA00048467"/>
    </source>
</evidence>
<evidence type="ECO:0000256" key="1">
    <source>
        <dbReference type="ARBA" id="ARBA00005118"/>
    </source>
</evidence>
<evidence type="ECO:0000256" key="9">
    <source>
        <dbReference type="PIRNR" id="PIRNR000723"/>
    </source>
</evidence>
<evidence type="ECO:0000256" key="5">
    <source>
        <dbReference type="ARBA" id="ARBA00022679"/>
    </source>
</evidence>
<dbReference type="PIRSF" id="PIRSF000723">
    <property type="entry name" value="Carbamate_kin"/>
    <property type="match status" value="1"/>
</dbReference>
<dbReference type="InterPro" id="IPR001048">
    <property type="entry name" value="Asp/Glu/Uridylate_kinase"/>
</dbReference>
<dbReference type="InterPro" id="IPR003964">
    <property type="entry name" value="Carb_kinase"/>
</dbReference>
<evidence type="ECO:0000256" key="3">
    <source>
        <dbReference type="ARBA" id="ARBA00013070"/>
    </source>
</evidence>
<dbReference type="PANTHER" id="PTHR30409:SF1">
    <property type="entry name" value="CARBAMATE KINASE-RELATED"/>
    <property type="match status" value="1"/>
</dbReference>
<evidence type="ECO:0000256" key="8">
    <source>
        <dbReference type="NCBIfam" id="TIGR00746"/>
    </source>
</evidence>
<dbReference type="Gene3D" id="3.40.1160.10">
    <property type="entry name" value="Acetylglutamate kinase-like"/>
    <property type="match status" value="1"/>
</dbReference>
<dbReference type="Pfam" id="PF00696">
    <property type="entry name" value="AA_kinase"/>
    <property type="match status" value="1"/>
</dbReference>
<dbReference type="PANTHER" id="PTHR30409">
    <property type="entry name" value="CARBAMATE KINASE"/>
    <property type="match status" value="1"/>
</dbReference>
<dbReference type="AlphaFoldDB" id="A0A949K6G9"/>
<dbReference type="CDD" id="cd04235">
    <property type="entry name" value="AAK_CK"/>
    <property type="match status" value="1"/>
</dbReference>
<comment type="caution">
    <text evidence="11">The sequence shown here is derived from an EMBL/GenBank/DDBJ whole genome shotgun (WGS) entry which is preliminary data.</text>
</comment>
<evidence type="ECO:0000256" key="6">
    <source>
        <dbReference type="ARBA" id="ARBA00022777"/>
    </source>
</evidence>
<dbReference type="NCBIfam" id="NF009007">
    <property type="entry name" value="PRK12352.1"/>
    <property type="match status" value="1"/>
</dbReference>
<feature type="domain" description="Aspartate/glutamate/uridylate kinase" evidence="10">
    <location>
        <begin position="8"/>
        <end position="289"/>
    </location>
</feature>
<organism evidence="11 12">
    <name type="scientific">Diplocloster agilis</name>
    <dbReference type="NCBI Taxonomy" id="2850323"/>
    <lineage>
        <taxon>Bacteria</taxon>
        <taxon>Bacillati</taxon>
        <taxon>Bacillota</taxon>
        <taxon>Clostridia</taxon>
        <taxon>Lachnospirales</taxon>
        <taxon>Lachnospiraceae</taxon>
        <taxon>Diplocloster</taxon>
    </lineage>
</organism>
<dbReference type="Proteomes" id="UP000712157">
    <property type="component" value="Unassembled WGS sequence"/>
</dbReference>
<name>A0A949K6G9_9FIRM</name>
<accession>A0A949K6G9</accession>
<comment type="catalytic activity">
    <reaction evidence="7">
        <text>hydrogencarbonate + NH4(+) + ATP = carbamoyl phosphate + ADP + H2O + H(+)</text>
        <dbReference type="Rhea" id="RHEA:10152"/>
        <dbReference type="ChEBI" id="CHEBI:15377"/>
        <dbReference type="ChEBI" id="CHEBI:15378"/>
        <dbReference type="ChEBI" id="CHEBI:17544"/>
        <dbReference type="ChEBI" id="CHEBI:28938"/>
        <dbReference type="ChEBI" id="CHEBI:30616"/>
        <dbReference type="ChEBI" id="CHEBI:58228"/>
        <dbReference type="ChEBI" id="CHEBI:456216"/>
        <dbReference type="EC" id="2.7.2.2"/>
    </reaction>
</comment>
<keyword evidence="6 9" id="KW-0418">Kinase</keyword>
<dbReference type="PRINTS" id="PR01469">
    <property type="entry name" value="CARBMTKINASE"/>
</dbReference>
<dbReference type="SUPFAM" id="SSF53633">
    <property type="entry name" value="Carbamate kinase-like"/>
    <property type="match status" value="1"/>
</dbReference>
<dbReference type="EMBL" id="JAHQCW010000015">
    <property type="protein sequence ID" value="MBU9737023.1"/>
    <property type="molecule type" value="Genomic_DNA"/>
</dbReference>
<evidence type="ECO:0000313" key="12">
    <source>
        <dbReference type="Proteomes" id="UP000712157"/>
    </source>
</evidence>
<evidence type="ECO:0000256" key="4">
    <source>
        <dbReference type="ARBA" id="ARBA00022503"/>
    </source>
</evidence>
<sequence length="317" mass="34187">MEDHMNKKRIVIALGGNALGDTLPEQMAAVKITSKAIADLIEEGHEVVVSHGNGPQVGMINNAMAALSRENPNQPNTPLSVCVAMSQAYIGYDLQNALREELRNRGHYDIPVVTMVTQVRVNPDDPAFENPSKPIGHFMTKEQADISAEKYGYIMKEDAGRGYRRVVASPRPIEIVESDAIRTLVESGNIVIAGGGGGIPVTLQGNHLKGASAVIDKDFASCLMAQELDADYLIILTAVEKVAINFGKPDVKWLSEITVDEAKKYMDEGHFAPGSMLPKVQAAVQFASSKPGRTALITLLEKAKDGIEGKTGTIIRQ</sequence>
<keyword evidence="12" id="KW-1185">Reference proteome</keyword>
<protein>
    <recommendedName>
        <fullName evidence="3 8">Carbamate kinase</fullName>
    </recommendedName>
</protein>